<dbReference type="EMBL" id="JAADJZ010000002">
    <property type="protein sequence ID" value="KAF2877429.1"/>
    <property type="molecule type" value="Genomic_DNA"/>
</dbReference>
<name>A0A7C8IE78_9PLEO</name>
<accession>A0A7C8IE78</accession>
<feature type="region of interest" description="Disordered" evidence="1">
    <location>
        <begin position="139"/>
        <end position="165"/>
    </location>
</feature>
<reference evidence="2 3" key="1">
    <citation type="submission" date="2020-01" db="EMBL/GenBank/DDBJ databases">
        <authorList>
            <consortium name="DOE Joint Genome Institute"/>
            <person name="Haridas S."/>
            <person name="Albert R."/>
            <person name="Binder M."/>
            <person name="Bloem J."/>
            <person name="Labutti K."/>
            <person name="Salamov A."/>
            <person name="Andreopoulos B."/>
            <person name="Baker S.E."/>
            <person name="Barry K."/>
            <person name="Bills G."/>
            <person name="Bluhm B.H."/>
            <person name="Cannon C."/>
            <person name="Castanera R."/>
            <person name="Culley D.E."/>
            <person name="Daum C."/>
            <person name="Ezra D."/>
            <person name="Gonzalez J.B."/>
            <person name="Henrissat B."/>
            <person name="Kuo A."/>
            <person name="Liang C."/>
            <person name="Lipzen A."/>
            <person name="Lutzoni F."/>
            <person name="Magnuson J."/>
            <person name="Mondo S."/>
            <person name="Nolan M."/>
            <person name="Ohm R."/>
            <person name="Pangilinan J."/>
            <person name="Park H.-J.H."/>
            <person name="Ramirez L."/>
            <person name="Alfaro M."/>
            <person name="Sun H."/>
            <person name="Tritt A."/>
            <person name="Yoshinaga Y."/>
            <person name="Zwiers L.-H.L."/>
            <person name="Turgeon B.G."/>
            <person name="Goodwin S.B."/>
            <person name="Spatafora J.W."/>
            <person name="Crous P.W."/>
            <person name="Grigoriev I.V."/>
        </authorList>
    </citation>
    <scope>NUCLEOTIDE SEQUENCE [LARGE SCALE GENOMIC DNA]</scope>
    <source>
        <strain evidence="2 3">CBS 611.86</strain>
    </source>
</reference>
<evidence type="ECO:0000256" key="1">
    <source>
        <dbReference type="SAM" id="MobiDB-lite"/>
    </source>
</evidence>
<dbReference type="AlphaFoldDB" id="A0A7C8IE78"/>
<proteinExistence type="predicted"/>
<dbReference type="Proteomes" id="UP000481861">
    <property type="component" value="Unassembled WGS sequence"/>
</dbReference>
<evidence type="ECO:0000313" key="2">
    <source>
        <dbReference type="EMBL" id="KAF2877429.1"/>
    </source>
</evidence>
<organism evidence="2 3">
    <name type="scientific">Massariosphaeria phaeospora</name>
    <dbReference type="NCBI Taxonomy" id="100035"/>
    <lineage>
        <taxon>Eukaryota</taxon>
        <taxon>Fungi</taxon>
        <taxon>Dikarya</taxon>
        <taxon>Ascomycota</taxon>
        <taxon>Pezizomycotina</taxon>
        <taxon>Dothideomycetes</taxon>
        <taxon>Pleosporomycetidae</taxon>
        <taxon>Pleosporales</taxon>
        <taxon>Pleosporales incertae sedis</taxon>
        <taxon>Massariosphaeria</taxon>
    </lineage>
</organism>
<sequence length="165" mass="18865">MVADKLPSSSATEAYSAHITDRARHVKPGNSQALNELHMSLREYQSDRLAWRCAQSSEHDEETKSGVETNFNAKAVRRLCLPAPPDKSLMSVHQRDAYFDIGDDVKMTVVCQEPNGDRYHESQYFTIREKQTNARGHWEYQLNDKTTGEDHEGDTWFSEDDLTDA</sequence>
<gene>
    <name evidence="2" type="ORF">BDV95DRAFT_601827</name>
</gene>
<evidence type="ECO:0000313" key="3">
    <source>
        <dbReference type="Proteomes" id="UP000481861"/>
    </source>
</evidence>
<keyword evidence="3" id="KW-1185">Reference proteome</keyword>
<dbReference type="OrthoDB" id="10515202at2759"/>
<protein>
    <submittedName>
        <fullName evidence="2">Uncharacterized protein</fullName>
    </submittedName>
</protein>
<comment type="caution">
    <text evidence="2">The sequence shown here is derived from an EMBL/GenBank/DDBJ whole genome shotgun (WGS) entry which is preliminary data.</text>
</comment>